<dbReference type="EMBL" id="JACHXZ010000001">
    <property type="protein sequence ID" value="MBB3166956.1"/>
    <property type="molecule type" value="Genomic_DNA"/>
</dbReference>
<evidence type="ECO:0000313" key="2">
    <source>
        <dbReference type="Proteomes" id="UP000559987"/>
    </source>
</evidence>
<sequence length="98" mass="11171">MSKNDMTSVEESWKVTIKHLSSARGLLPNDMLFDEAKEFDKDYLEYLEHNELGLALNSLDDLGLLCNAPNQFWKYLELAASNMGLAAEAKRFNEIQNT</sequence>
<dbReference type="AlphaFoldDB" id="A0A839UMI2"/>
<dbReference type="RefSeq" id="WP_183907296.1">
    <property type="nucleotide sequence ID" value="NZ_JACHXZ010000001.1"/>
</dbReference>
<dbReference type="Proteomes" id="UP000559987">
    <property type="component" value="Unassembled WGS sequence"/>
</dbReference>
<keyword evidence="2" id="KW-1185">Reference proteome</keyword>
<gene>
    <name evidence="1" type="ORF">FHS30_000132</name>
</gene>
<proteinExistence type="predicted"/>
<name>A0A839UMI2_9GAMM</name>
<organism evidence="1 2">
    <name type="scientific">Simiduia aestuariiviva</name>
    <dbReference type="NCBI Taxonomy" id="1510459"/>
    <lineage>
        <taxon>Bacteria</taxon>
        <taxon>Pseudomonadati</taxon>
        <taxon>Pseudomonadota</taxon>
        <taxon>Gammaproteobacteria</taxon>
        <taxon>Cellvibrionales</taxon>
        <taxon>Cellvibrionaceae</taxon>
        <taxon>Simiduia</taxon>
    </lineage>
</organism>
<comment type="caution">
    <text evidence="1">The sequence shown here is derived from an EMBL/GenBank/DDBJ whole genome shotgun (WGS) entry which is preliminary data.</text>
</comment>
<protein>
    <submittedName>
        <fullName evidence="1">Uncharacterized protein</fullName>
    </submittedName>
</protein>
<reference evidence="1 2" key="1">
    <citation type="submission" date="2020-08" db="EMBL/GenBank/DDBJ databases">
        <title>Genomic Encyclopedia of Type Strains, Phase III (KMG-III): the genomes of soil and plant-associated and newly described type strains.</title>
        <authorList>
            <person name="Whitman W."/>
        </authorList>
    </citation>
    <scope>NUCLEOTIDE SEQUENCE [LARGE SCALE GENOMIC DNA]</scope>
    <source>
        <strain evidence="1 2">CECT 8571</strain>
    </source>
</reference>
<accession>A0A839UMI2</accession>
<evidence type="ECO:0000313" key="1">
    <source>
        <dbReference type="EMBL" id="MBB3166956.1"/>
    </source>
</evidence>